<reference evidence="1" key="1">
    <citation type="submission" date="2019-07" db="EMBL/GenBank/DDBJ databases">
        <authorList>
            <person name="Zhang J."/>
            <person name="Liu T."/>
        </authorList>
    </citation>
    <scope>NUCLEOTIDE SEQUENCE</scope>
</reference>
<proteinExistence type="predicted"/>
<dbReference type="AlphaFoldDB" id="A0A8E7PG60"/>
<organism evidence="1">
    <name type="scientific">Betaphycus gelatinus</name>
    <dbReference type="NCBI Taxonomy" id="1191690"/>
    <lineage>
        <taxon>Eukaryota</taxon>
        <taxon>Rhodophyta</taxon>
        <taxon>Florideophyceae</taxon>
        <taxon>Rhodymeniophycidae</taxon>
        <taxon>Gigartinales</taxon>
        <taxon>Solieriaceae</taxon>
        <taxon>Betaphycus</taxon>
    </lineage>
</organism>
<name>A0A8E7PG60_9FLOR</name>
<protein>
    <submittedName>
        <fullName evidence="1">Uncharacterized protein</fullName>
    </submittedName>
</protein>
<accession>A0A8E7PG60</accession>
<dbReference type="EMBL" id="MN240356">
    <property type="protein sequence ID" value="QVY57988.1"/>
    <property type="molecule type" value="Genomic_DNA"/>
</dbReference>
<reference evidence="1" key="2">
    <citation type="journal article" date="2021" name="Genomics">
        <title>Comparative analysis of mitochondrial genomes of Nirvanini and Evacanthini (Hemiptera: Cicadellidae) reveals an explicit evolutionary relationship.</title>
        <authorList>
            <person name="Du Y."/>
            <person name="Liang Z."/>
            <person name="Dietrich C.H."/>
            <person name="Dai W."/>
        </authorList>
    </citation>
    <scope>NUCLEOTIDE SEQUENCE</scope>
</reference>
<geneLocation type="plastid" evidence="1"/>
<gene>
    <name evidence="1" type="primary">ORF145</name>
</gene>
<keyword evidence="1" id="KW-0934">Plastid</keyword>
<sequence>MNQIANYNKSIHLLLISVEALDAYFFLNNNINNFYYKNNKNISENEYSYYLFTIYNLLYTKYLYFITLDILNDYCNNINSNKIFKYINRFEYIYRKRQHNNTKKNYIKKRSIKQIAINNLYIIYEITGRYGFYKFCHYISIIKKC</sequence>
<evidence type="ECO:0000313" key="1">
    <source>
        <dbReference type="EMBL" id="QVY57988.1"/>
    </source>
</evidence>